<dbReference type="EMBL" id="JACEIQ010000036">
    <property type="protein sequence ID" value="MBA4496471.1"/>
    <property type="molecule type" value="Genomic_DNA"/>
</dbReference>
<dbReference type="Pfam" id="PF00528">
    <property type="entry name" value="BPD_transp_1"/>
    <property type="match status" value="1"/>
</dbReference>
<feature type="domain" description="ABC transmembrane type-1" evidence="7">
    <location>
        <begin position="124"/>
        <end position="304"/>
    </location>
</feature>
<keyword evidence="3 6" id="KW-0812">Transmembrane</keyword>
<dbReference type="GO" id="GO:0016020">
    <property type="term" value="C:membrane"/>
    <property type="evidence" value="ECO:0007669"/>
    <property type="project" value="UniProtKB-SubCell"/>
</dbReference>
<evidence type="ECO:0000256" key="5">
    <source>
        <dbReference type="ARBA" id="ARBA00023136"/>
    </source>
</evidence>
<dbReference type="InterPro" id="IPR000515">
    <property type="entry name" value="MetI-like"/>
</dbReference>
<feature type="transmembrane region" description="Helical" evidence="6">
    <location>
        <begin position="275"/>
        <end position="297"/>
    </location>
</feature>
<dbReference type="PANTHER" id="PTHR43839">
    <property type="entry name" value="OPPC IN A BINDING PROTEIN-DEPENDENT TRANSPORT SYSTEM"/>
    <property type="match status" value="1"/>
</dbReference>
<protein>
    <submittedName>
        <fullName evidence="8">ABC transporter permease subunit</fullName>
    </submittedName>
</protein>
<organism evidence="8 9">
    <name type="scientific">Paenactinomyces guangxiensis</name>
    <dbReference type="NCBI Taxonomy" id="1490290"/>
    <lineage>
        <taxon>Bacteria</taxon>
        <taxon>Bacillati</taxon>
        <taxon>Bacillota</taxon>
        <taxon>Bacilli</taxon>
        <taxon>Bacillales</taxon>
        <taxon>Thermoactinomycetaceae</taxon>
        <taxon>Paenactinomyces</taxon>
    </lineage>
</organism>
<feature type="transmembrane region" description="Helical" evidence="6">
    <location>
        <begin position="124"/>
        <end position="146"/>
    </location>
</feature>
<feature type="transmembrane region" description="Helical" evidence="6">
    <location>
        <begin position="82"/>
        <end position="103"/>
    </location>
</feature>
<dbReference type="GO" id="GO:0055085">
    <property type="term" value="P:transmembrane transport"/>
    <property type="evidence" value="ECO:0007669"/>
    <property type="project" value="InterPro"/>
</dbReference>
<dbReference type="AlphaFoldDB" id="A0A7W2A9C8"/>
<feature type="transmembrane region" description="Helical" evidence="6">
    <location>
        <begin position="12"/>
        <end position="32"/>
    </location>
</feature>
<keyword evidence="5 6" id="KW-0472">Membrane</keyword>
<feature type="transmembrane region" description="Helical" evidence="6">
    <location>
        <begin position="152"/>
        <end position="177"/>
    </location>
</feature>
<keyword evidence="4 6" id="KW-1133">Transmembrane helix</keyword>
<evidence type="ECO:0000313" key="9">
    <source>
        <dbReference type="Proteomes" id="UP000535491"/>
    </source>
</evidence>
<evidence type="ECO:0000256" key="6">
    <source>
        <dbReference type="SAM" id="Phobius"/>
    </source>
</evidence>
<evidence type="ECO:0000256" key="2">
    <source>
        <dbReference type="ARBA" id="ARBA00022448"/>
    </source>
</evidence>
<keyword evidence="9" id="KW-1185">Reference proteome</keyword>
<dbReference type="InterPro" id="IPR035906">
    <property type="entry name" value="MetI-like_sf"/>
</dbReference>
<proteinExistence type="predicted"/>
<dbReference type="SUPFAM" id="SSF161098">
    <property type="entry name" value="MetI-like"/>
    <property type="match status" value="1"/>
</dbReference>
<name>A0A7W2A9C8_9BACL</name>
<evidence type="ECO:0000313" key="8">
    <source>
        <dbReference type="EMBL" id="MBA4496471.1"/>
    </source>
</evidence>
<evidence type="ECO:0000256" key="1">
    <source>
        <dbReference type="ARBA" id="ARBA00004141"/>
    </source>
</evidence>
<dbReference type="PANTHER" id="PTHR43839:SF3">
    <property type="entry name" value="OLIGOPEPTIDE ABC TRANSPORTER, PERMEASE PROTEIN"/>
    <property type="match status" value="1"/>
</dbReference>
<keyword evidence="2" id="KW-0813">Transport</keyword>
<gene>
    <name evidence="8" type="ORF">H1191_19625</name>
</gene>
<evidence type="ECO:0000259" key="7">
    <source>
        <dbReference type="Pfam" id="PF00528"/>
    </source>
</evidence>
<dbReference type="CDD" id="cd06261">
    <property type="entry name" value="TM_PBP2"/>
    <property type="match status" value="1"/>
</dbReference>
<feature type="transmembrane region" description="Helical" evidence="6">
    <location>
        <begin position="215"/>
        <end position="240"/>
    </location>
</feature>
<accession>A0A7W2A9C8</accession>
<dbReference type="Gene3D" id="1.10.3720.10">
    <property type="entry name" value="MetI-like"/>
    <property type="match status" value="1"/>
</dbReference>
<reference evidence="8 9" key="1">
    <citation type="submission" date="2020-07" db="EMBL/GenBank/DDBJ databases">
        <authorList>
            <person name="Feng H."/>
        </authorList>
    </citation>
    <scope>NUCLEOTIDE SEQUENCE [LARGE SCALE GENOMIC DNA]</scope>
    <source>
        <strain evidence="9">s-10</strain>
    </source>
</reference>
<sequence length="315" mass="35741">MTKSTRGNLSLWTGLVLLTVFAVIAVIGPHVAPYSPQLEKPLVFKGAEPITAPSPPDDDHWFGKDQRGRDVLSLMLYGLRHTLVFVAIVSLLRVSLGGWIGVWMGMKKERENFVKPIKDNRNNLFSLTGLFGSIPAIILLIILLSIPVKIFSYWILVLLQGTVLVLFGLSPVATTIAEQTRELKNRLSVMVSKVMGATRGWLVRKHILPMLKENFIILFVQDMILVLNVLGQLSLLKIFLGGTEVKMYDNIRIEYYSKSFEWVGLMGQNKQWVIAYPYLIWIPLAAYFLLLLSFFLISKGLEEGYRQIYNKHPHI</sequence>
<dbReference type="Proteomes" id="UP000535491">
    <property type="component" value="Unassembled WGS sequence"/>
</dbReference>
<comment type="subcellular location">
    <subcellularLocation>
        <location evidence="1">Membrane</location>
        <topology evidence="1">Multi-pass membrane protein</topology>
    </subcellularLocation>
</comment>
<evidence type="ECO:0000256" key="3">
    <source>
        <dbReference type="ARBA" id="ARBA00022692"/>
    </source>
</evidence>
<comment type="caution">
    <text evidence="8">The sequence shown here is derived from an EMBL/GenBank/DDBJ whole genome shotgun (WGS) entry which is preliminary data.</text>
</comment>
<dbReference type="RefSeq" id="WP_181754927.1">
    <property type="nucleotide sequence ID" value="NZ_JACEIQ010000036.1"/>
</dbReference>
<evidence type="ECO:0000256" key="4">
    <source>
        <dbReference type="ARBA" id="ARBA00022989"/>
    </source>
</evidence>